<dbReference type="PANTHER" id="PTHR42722">
    <property type="entry name" value="LEUCINE DEHYDROGENASE"/>
    <property type="match status" value="1"/>
</dbReference>
<dbReference type="Gene3D" id="3.40.50.720">
    <property type="entry name" value="NAD(P)-binding Rossmann-like Domain"/>
    <property type="match status" value="1"/>
</dbReference>
<dbReference type="InterPro" id="IPR036291">
    <property type="entry name" value="NAD(P)-bd_dom_sf"/>
</dbReference>
<dbReference type="InterPro" id="IPR046346">
    <property type="entry name" value="Aminoacid_DH-like_N_sf"/>
</dbReference>
<dbReference type="GO" id="GO:0016639">
    <property type="term" value="F:oxidoreductase activity, acting on the CH-NH2 group of donors, NAD or NADP as acceptor"/>
    <property type="evidence" value="ECO:0007669"/>
    <property type="project" value="InterPro"/>
</dbReference>
<dbReference type="SUPFAM" id="SSF51735">
    <property type="entry name" value="NAD(P)-binding Rossmann-fold domains"/>
    <property type="match status" value="1"/>
</dbReference>
<reference evidence="7 8" key="1">
    <citation type="submission" date="2018-08" db="EMBL/GenBank/DDBJ databases">
        <title>Genomic Encyclopedia of Archaeal and Bacterial Type Strains, Phase II (KMG-II): from individual species to whole genera.</title>
        <authorList>
            <person name="Goeker M."/>
        </authorList>
    </citation>
    <scope>NUCLEOTIDE SEQUENCE [LARGE SCALE GENOMIC DNA]</scope>
    <source>
        <strain evidence="7 8">DSM 45791</strain>
    </source>
</reference>
<dbReference type="SUPFAM" id="SSF53223">
    <property type="entry name" value="Aminoacid dehydrogenase-like, N-terminal domain"/>
    <property type="match status" value="1"/>
</dbReference>
<dbReference type="InterPro" id="IPR016211">
    <property type="entry name" value="Glu/Phe/Leu/Val/Trp_DH_bac/arc"/>
</dbReference>
<sequence length="353" mass="36571">MQAHCDAFDGEWVVHCRDERVGLRAVIAIDDPALGPGLGGVRMGRYPHLDAGTAEAKRLAAAATSKLAFAGLPYGGAKSVILDPGRPVGRSALMRRFGEFVRRLDGAYVPGYDFGTTSQDMLDVGSGGAEVTCTQDDPMSSTAAGLVAAIEASVGYLIGGDLAGVRIVVQGASRTSGDMARLLAARGAHVLIGRPNEVVITPSDVLCVESAVIDADAAEVLNSRIVIGTANDLLVAPRDAETLADRGITYVPDFVGTAGGAIRVHGRRAGWDDTRVRAEVAAIGDRVRALLEESDRTGATPLHLARQTVATSVRLLRSNAVGAGPLGGPFDVPPRAESPVHGDGLVESGLSLR</sequence>
<dbReference type="InterPro" id="IPR006096">
    <property type="entry name" value="Glu/Leu/Phe/Val/Trp_DH_C"/>
</dbReference>
<gene>
    <name evidence="7" type="ORF">BCF44_109134</name>
</gene>
<comment type="caution">
    <text evidence="7">The sequence shown here is derived from an EMBL/GenBank/DDBJ whole genome shotgun (WGS) entry which is preliminary data.</text>
</comment>
<dbReference type="SMART" id="SM00839">
    <property type="entry name" value="ELFV_dehydrog"/>
    <property type="match status" value="1"/>
</dbReference>
<evidence type="ECO:0000256" key="5">
    <source>
        <dbReference type="SAM" id="MobiDB-lite"/>
    </source>
</evidence>
<dbReference type="Pfam" id="PF02812">
    <property type="entry name" value="ELFV_dehydrog_N"/>
    <property type="match status" value="1"/>
</dbReference>
<evidence type="ECO:0000256" key="3">
    <source>
        <dbReference type="ARBA" id="ARBA00023027"/>
    </source>
</evidence>
<dbReference type="AlphaFoldDB" id="A0A3E0HE92"/>
<keyword evidence="2" id="KW-0560">Oxidoreductase</keyword>
<evidence type="ECO:0000256" key="2">
    <source>
        <dbReference type="ARBA" id="ARBA00023002"/>
    </source>
</evidence>
<evidence type="ECO:0000259" key="6">
    <source>
        <dbReference type="SMART" id="SM00839"/>
    </source>
</evidence>
<feature type="active site" description="Proton donor/acceptor" evidence="4">
    <location>
        <position position="78"/>
    </location>
</feature>
<name>A0A3E0HE92_9PSEU</name>
<dbReference type="InterPro" id="IPR006097">
    <property type="entry name" value="Glu/Leu/Phe/Val/Trp_DH_dimer"/>
</dbReference>
<evidence type="ECO:0000313" key="7">
    <source>
        <dbReference type="EMBL" id="REH43591.1"/>
    </source>
</evidence>
<dbReference type="RefSeq" id="WP_170217751.1">
    <property type="nucleotide sequence ID" value="NZ_CP144375.1"/>
</dbReference>
<evidence type="ECO:0000256" key="4">
    <source>
        <dbReference type="PIRSR" id="PIRSR000188-1"/>
    </source>
</evidence>
<dbReference type="PIRSF" id="PIRSF000188">
    <property type="entry name" value="Phe_leu_dh"/>
    <property type="match status" value="1"/>
</dbReference>
<comment type="similarity">
    <text evidence="1">Belongs to the Glu/Leu/Phe/Val dehydrogenases family.</text>
</comment>
<protein>
    <submittedName>
        <fullName evidence="7">Leucine dehydrogenase</fullName>
    </submittedName>
</protein>
<organism evidence="7 8">
    <name type="scientific">Kutzneria buriramensis</name>
    <dbReference type="NCBI Taxonomy" id="1045776"/>
    <lineage>
        <taxon>Bacteria</taxon>
        <taxon>Bacillati</taxon>
        <taxon>Actinomycetota</taxon>
        <taxon>Actinomycetes</taxon>
        <taxon>Pseudonocardiales</taxon>
        <taxon>Pseudonocardiaceae</taxon>
        <taxon>Kutzneria</taxon>
    </lineage>
</organism>
<dbReference type="Proteomes" id="UP000256269">
    <property type="component" value="Unassembled WGS sequence"/>
</dbReference>
<evidence type="ECO:0000256" key="1">
    <source>
        <dbReference type="ARBA" id="ARBA00006382"/>
    </source>
</evidence>
<proteinExistence type="inferred from homology"/>
<keyword evidence="3" id="KW-0520">NAD</keyword>
<accession>A0A3E0HE92</accession>
<dbReference type="Gene3D" id="3.40.50.10860">
    <property type="entry name" value="Leucine Dehydrogenase, chain A, domain 1"/>
    <property type="match status" value="1"/>
</dbReference>
<keyword evidence="8" id="KW-1185">Reference proteome</keyword>
<feature type="domain" description="Glutamate/phenylalanine/leucine/valine/L-tryptophan dehydrogenase C-terminal" evidence="6">
    <location>
        <begin position="136"/>
        <end position="324"/>
    </location>
</feature>
<evidence type="ECO:0000313" key="8">
    <source>
        <dbReference type="Proteomes" id="UP000256269"/>
    </source>
</evidence>
<dbReference type="PANTHER" id="PTHR42722:SF1">
    <property type="entry name" value="VALINE DEHYDROGENASE"/>
    <property type="match status" value="1"/>
</dbReference>
<dbReference type="EMBL" id="QUNO01000009">
    <property type="protein sequence ID" value="REH43591.1"/>
    <property type="molecule type" value="Genomic_DNA"/>
</dbReference>
<dbReference type="GO" id="GO:0006520">
    <property type="term" value="P:amino acid metabolic process"/>
    <property type="evidence" value="ECO:0007669"/>
    <property type="project" value="InterPro"/>
</dbReference>
<feature type="region of interest" description="Disordered" evidence="5">
    <location>
        <begin position="327"/>
        <end position="353"/>
    </location>
</feature>